<reference evidence="3" key="1">
    <citation type="journal article" date="2024" name="Int. J. Syst. Evol. Microbiol.">
        <title>Turicibacter faecis sp. nov., isolated from faeces of heart failure mouse model.</title>
        <authorList>
            <person name="Imamura Y."/>
            <person name="Motooka D."/>
            <person name="Nakajima Y."/>
            <person name="Ito S."/>
            <person name="Kitakaze M."/>
            <person name="Iida T."/>
            <person name="Nakamura S."/>
        </authorList>
    </citation>
    <scope>NUCLEOTIDE SEQUENCE</scope>
    <source>
        <strain evidence="3">TC023</strain>
    </source>
</reference>
<name>A0ABM8IIZ9_9FIRM</name>
<keyword evidence="4" id="KW-1185">Reference proteome</keyword>
<evidence type="ECO:0000256" key="1">
    <source>
        <dbReference type="ARBA" id="ARBA00006525"/>
    </source>
</evidence>
<dbReference type="Gene3D" id="3.40.50.450">
    <property type="match status" value="1"/>
</dbReference>
<proteinExistence type="inferred from homology"/>
<feature type="domain" description="Smf/DprA SLOG" evidence="2">
    <location>
        <begin position="51"/>
        <end position="256"/>
    </location>
</feature>
<organism evidence="3 4">
    <name type="scientific">Turicibacter faecis</name>
    <dbReference type="NCBI Taxonomy" id="2963365"/>
    <lineage>
        <taxon>Bacteria</taxon>
        <taxon>Bacillati</taxon>
        <taxon>Bacillota</taxon>
        <taxon>Erysipelotrichia</taxon>
        <taxon>Erysipelotrichales</taxon>
        <taxon>Turicibacteraceae</taxon>
        <taxon>Turicibacter</taxon>
    </lineage>
</organism>
<evidence type="ECO:0000313" key="3">
    <source>
        <dbReference type="EMBL" id="BEH91206.1"/>
    </source>
</evidence>
<dbReference type="Pfam" id="PF02481">
    <property type="entry name" value="DNA_processg_A"/>
    <property type="match status" value="1"/>
</dbReference>
<sequence length="261" mass="29628">MNIREKLITLSILKKGNWKEMYDFLIQDKMLTQITENQVKECLKQIKNISVLTILDPEYPECYKEMPAPPFVLYYKGNPNLLEGKRVALIGNQRPSQTGIGEARKLGFQLLDKGITLVGNLQLGIETVAHSIATKEGKTIAILPSGFWVIYPRENYDLYYQLIKGHLVLTEYPPGVSPSAQRFNRAHHLLQALSDVLIVIEMTKGDYRLNSLKGQIDVGKVVYALPASYNVHSSRGCLELIRYGAHCFLNCSEIFSWLNHM</sequence>
<dbReference type="EMBL" id="AP028127">
    <property type="protein sequence ID" value="BEH91206.1"/>
    <property type="molecule type" value="Genomic_DNA"/>
</dbReference>
<gene>
    <name evidence="3" type="primary">smf</name>
    <name evidence="3" type="ORF">T23_13080</name>
</gene>
<dbReference type="Proteomes" id="UP001432099">
    <property type="component" value="Chromosome"/>
</dbReference>
<dbReference type="InterPro" id="IPR057666">
    <property type="entry name" value="DrpA_SLOG"/>
</dbReference>
<dbReference type="PANTHER" id="PTHR43022">
    <property type="entry name" value="PROTEIN SMF"/>
    <property type="match status" value="1"/>
</dbReference>
<comment type="similarity">
    <text evidence="1">Belongs to the DprA/Smf family.</text>
</comment>
<dbReference type="RefSeq" id="WP_161832195.1">
    <property type="nucleotide sequence ID" value="NZ_AP028127.1"/>
</dbReference>
<accession>A0ABM8IIZ9</accession>
<dbReference type="SUPFAM" id="SSF102405">
    <property type="entry name" value="MCP/YpsA-like"/>
    <property type="match status" value="1"/>
</dbReference>
<evidence type="ECO:0000259" key="2">
    <source>
        <dbReference type="Pfam" id="PF02481"/>
    </source>
</evidence>
<dbReference type="PANTHER" id="PTHR43022:SF1">
    <property type="entry name" value="PROTEIN SMF"/>
    <property type="match status" value="1"/>
</dbReference>
<protein>
    <submittedName>
        <fullName evidence="3">DNA processing protein, Smf family</fullName>
    </submittedName>
</protein>
<dbReference type="InterPro" id="IPR003488">
    <property type="entry name" value="DprA"/>
</dbReference>
<evidence type="ECO:0000313" key="4">
    <source>
        <dbReference type="Proteomes" id="UP001432099"/>
    </source>
</evidence>